<evidence type="ECO:0000256" key="1">
    <source>
        <dbReference type="SAM" id="Phobius"/>
    </source>
</evidence>
<reference evidence="2" key="1">
    <citation type="submission" date="2022-12" db="EMBL/GenBank/DDBJ databases">
        <authorList>
            <person name="Deng Y."/>
            <person name="Zhang Y.-Q."/>
        </authorList>
    </citation>
    <scope>NUCLEOTIDE SEQUENCE</scope>
    <source>
        <strain evidence="2">CPCC 205372</strain>
    </source>
</reference>
<dbReference type="Proteomes" id="UP001142153">
    <property type="component" value="Unassembled WGS sequence"/>
</dbReference>
<dbReference type="RefSeq" id="WP_269894881.1">
    <property type="nucleotide sequence ID" value="NZ_JAPZPY010000006.1"/>
</dbReference>
<proteinExistence type="predicted"/>
<feature type="transmembrane region" description="Helical" evidence="1">
    <location>
        <begin position="58"/>
        <end position="77"/>
    </location>
</feature>
<dbReference type="EMBL" id="JAPZPY010000006">
    <property type="protein sequence ID" value="MCZ8380226.1"/>
    <property type="molecule type" value="Genomic_DNA"/>
</dbReference>
<feature type="transmembrane region" description="Helical" evidence="1">
    <location>
        <begin position="33"/>
        <end position="52"/>
    </location>
</feature>
<keyword evidence="1" id="KW-0812">Transmembrane</keyword>
<organism evidence="2 3">
    <name type="scientific">Mycobacterium hippophais</name>
    <dbReference type="NCBI Taxonomy" id="3016340"/>
    <lineage>
        <taxon>Bacteria</taxon>
        <taxon>Bacillati</taxon>
        <taxon>Actinomycetota</taxon>
        <taxon>Actinomycetes</taxon>
        <taxon>Mycobacteriales</taxon>
        <taxon>Mycobacteriaceae</taxon>
        <taxon>Mycobacterium</taxon>
    </lineage>
</organism>
<keyword evidence="3" id="KW-1185">Reference proteome</keyword>
<evidence type="ECO:0000313" key="2">
    <source>
        <dbReference type="EMBL" id="MCZ8380226.1"/>
    </source>
</evidence>
<keyword evidence="1" id="KW-0472">Membrane</keyword>
<protein>
    <submittedName>
        <fullName evidence="2">Uncharacterized protein</fullName>
    </submittedName>
</protein>
<feature type="transmembrane region" description="Helical" evidence="1">
    <location>
        <begin position="6"/>
        <end position="26"/>
    </location>
</feature>
<keyword evidence="1" id="KW-1133">Transmembrane helix</keyword>
<evidence type="ECO:0000313" key="3">
    <source>
        <dbReference type="Proteomes" id="UP001142153"/>
    </source>
</evidence>
<accession>A0ABT4PUP4</accession>
<comment type="caution">
    <text evidence="2">The sequence shown here is derived from an EMBL/GenBank/DDBJ whole genome shotgun (WGS) entry which is preliminary data.</text>
</comment>
<gene>
    <name evidence="2" type="ORF">O6P37_15245</name>
</gene>
<sequence length="93" mass="10507">MLSNAWTDYWWVLLPLLYLAVLIVLIRRGLWATVGQMVMLASLCALILYLPFSHPPMSYVLAVLTVLDLLLFVQVNLQPLSRGRGRHSRAAEG</sequence>
<name>A0ABT4PUP4_9MYCO</name>